<dbReference type="EMBL" id="SACM01000002">
    <property type="protein sequence ID" value="RVT86108.1"/>
    <property type="molecule type" value="Genomic_DNA"/>
</dbReference>
<dbReference type="AlphaFoldDB" id="A0A3S2UEV2"/>
<dbReference type="PROSITE" id="PS51257">
    <property type="entry name" value="PROKAR_LIPOPROTEIN"/>
    <property type="match status" value="1"/>
</dbReference>
<protein>
    <submittedName>
        <fullName evidence="3">YceI family protein</fullName>
    </submittedName>
</protein>
<gene>
    <name evidence="3" type="ORF">EOD73_08690</name>
</gene>
<proteinExistence type="predicted"/>
<feature type="chain" id="PRO_5018621767" evidence="1">
    <location>
        <begin position="23"/>
        <end position="242"/>
    </location>
</feature>
<accession>A0A3S2UEV2</accession>
<name>A0A3S2UEV2_9BURK</name>
<dbReference type="SUPFAM" id="SSF101874">
    <property type="entry name" value="YceI-like"/>
    <property type="match status" value="1"/>
</dbReference>
<dbReference type="InterPro" id="IPR036761">
    <property type="entry name" value="TTHA0802/YceI-like_sf"/>
</dbReference>
<evidence type="ECO:0000313" key="4">
    <source>
        <dbReference type="Proteomes" id="UP000288587"/>
    </source>
</evidence>
<evidence type="ECO:0000259" key="2">
    <source>
        <dbReference type="Pfam" id="PF04264"/>
    </source>
</evidence>
<sequence length="242" mass="25528">MRPRRRALLIALPGLVSLGACGTLAPASPAEGGDRAPPSLLAALAAGAPPAGGRLWRLDAAASRLRIVAFRGGSAARLGHHHLLEAGEAQGALWLPTQGLAGAQGELRTRLDALQLDDPRWRQEAGGEFNEKPLDAEAVAATKRNLLSPQGLNAAAHPEVRLQLVQLTGAAPWWAATVALTLAGRTHTHRVALAVAQDAQQLRLQGRLVLRHTDHGLAPFSILGGLLAVQDEVLLDADLHWR</sequence>
<dbReference type="InterPro" id="IPR007372">
    <property type="entry name" value="Lipid/polyisoprenoid-bd_YceI"/>
</dbReference>
<organism evidence="3 4">
    <name type="scientific">Inhella crocodyli</name>
    <dbReference type="NCBI Taxonomy" id="2499851"/>
    <lineage>
        <taxon>Bacteria</taxon>
        <taxon>Pseudomonadati</taxon>
        <taxon>Pseudomonadota</taxon>
        <taxon>Betaproteobacteria</taxon>
        <taxon>Burkholderiales</taxon>
        <taxon>Sphaerotilaceae</taxon>
        <taxon>Inhella</taxon>
    </lineage>
</organism>
<feature type="domain" description="Lipid/polyisoprenoid-binding YceI-like" evidence="2">
    <location>
        <begin position="140"/>
        <end position="239"/>
    </location>
</feature>
<dbReference type="OrthoDB" id="273832at2"/>
<dbReference type="Gene3D" id="2.40.128.110">
    <property type="entry name" value="Lipid/polyisoprenoid-binding, YceI-like"/>
    <property type="match status" value="1"/>
</dbReference>
<evidence type="ECO:0000256" key="1">
    <source>
        <dbReference type="SAM" id="SignalP"/>
    </source>
</evidence>
<dbReference type="RefSeq" id="WP_127682606.1">
    <property type="nucleotide sequence ID" value="NZ_SACM01000002.1"/>
</dbReference>
<evidence type="ECO:0000313" key="3">
    <source>
        <dbReference type="EMBL" id="RVT86108.1"/>
    </source>
</evidence>
<feature type="signal peptide" evidence="1">
    <location>
        <begin position="1"/>
        <end position="22"/>
    </location>
</feature>
<keyword evidence="4" id="KW-1185">Reference proteome</keyword>
<comment type="caution">
    <text evidence="3">The sequence shown here is derived from an EMBL/GenBank/DDBJ whole genome shotgun (WGS) entry which is preliminary data.</text>
</comment>
<dbReference type="Pfam" id="PF04264">
    <property type="entry name" value="YceI"/>
    <property type="match status" value="1"/>
</dbReference>
<reference evidence="3 4" key="1">
    <citation type="submission" date="2019-01" db="EMBL/GenBank/DDBJ databases">
        <authorList>
            <person name="Chen W.-M."/>
        </authorList>
    </citation>
    <scope>NUCLEOTIDE SEQUENCE [LARGE SCALE GENOMIC DNA]</scope>
    <source>
        <strain evidence="3 4">CCP-18</strain>
    </source>
</reference>
<keyword evidence="1" id="KW-0732">Signal</keyword>
<dbReference type="Proteomes" id="UP000288587">
    <property type="component" value="Unassembled WGS sequence"/>
</dbReference>